<accession>A0A0K2H2W7</accession>
<dbReference type="KEGG" id="clw:CLAC_01600"/>
<evidence type="ECO:0000313" key="2">
    <source>
        <dbReference type="Proteomes" id="UP000058446"/>
    </source>
</evidence>
<name>A0A0K2H2W7_9CORY</name>
<gene>
    <name evidence="1" type="ORF">CLAC_01600</name>
</gene>
<dbReference type="Proteomes" id="UP000058446">
    <property type="component" value="Chromosome"/>
</dbReference>
<keyword evidence="2" id="KW-1185">Reference proteome</keyword>
<evidence type="ECO:0000313" key="1">
    <source>
        <dbReference type="EMBL" id="ALA68379.1"/>
    </source>
</evidence>
<reference evidence="1 2" key="1">
    <citation type="submission" date="2013-10" db="EMBL/GenBank/DDBJ databases">
        <title>Complete genome sequence of Corynebacterium lactis DSM 45799(T), isolated from raw cow milk.</title>
        <authorList>
            <person name="Ruckert C."/>
            <person name="Albersmeier A."/>
            <person name="Lipski A."/>
            <person name="Kalinowski J."/>
        </authorList>
    </citation>
    <scope>NUCLEOTIDE SEQUENCE [LARGE SCALE GENOMIC DNA]</scope>
    <source>
        <strain evidence="1 2">RW2-5</strain>
    </source>
</reference>
<proteinExistence type="predicted"/>
<sequence length="70" mass="7344">MGVGKRRKTGYVDGELDFTVGGVDPLTAGTTRAREAFPQLGGGDDEAVRDAGARRDNQGFHGAKCTGGYR</sequence>
<protein>
    <submittedName>
        <fullName evidence="1">Uncharacterized protein</fullName>
    </submittedName>
</protein>
<dbReference type="AlphaFoldDB" id="A0A0K2H2W7"/>
<organism evidence="1 2">
    <name type="scientific">Corynebacterium lactis RW2-5</name>
    <dbReference type="NCBI Taxonomy" id="1408189"/>
    <lineage>
        <taxon>Bacteria</taxon>
        <taxon>Bacillati</taxon>
        <taxon>Actinomycetota</taxon>
        <taxon>Actinomycetes</taxon>
        <taxon>Mycobacteriales</taxon>
        <taxon>Corynebacteriaceae</taxon>
        <taxon>Corynebacterium</taxon>
    </lineage>
</organism>
<dbReference type="EMBL" id="CP006841">
    <property type="protein sequence ID" value="ALA68379.1"/>
    <property type="molecule type" value="Genomic_DNA"/>
</dbReference>